<keyword evidence="5" id="KW-0808">Transferase</keyword>
<dbReference type="EMBL" id="BSUJ01000001">
    <property type="protein sequence ID" value="GMA20291.1"/>
    <property type="molecule type" value="Genomic_DNA"/>
</dbReference>
<evidence type="ECO:0000313" key="14">
    <source>
        <dbReference type="EMBL" id="GMA20291.1"/>
    </source>
</evidence>
<feature type="domain" description="YrdC-like" evidence="13">
    <location>
        <begin position="45"/>
        <end position="233"/>
    </location>
</feature>
<dbReference type="PROSITE" id="PS51163">
    <property type="entry name" value="YRDC"/>
    <property type="match status" value="1"/>
</dbReference>
<reference evidence="15" key="1">
    <citation type="journal article" date="2019" name="Int. J. Syst. Evol. Microbiol.">
        <title>The Global Catalogue of Microorganisms (GCM) 10K type strain sequencing project: providing services to taxonomists for standard genome sequencing and annotation.</title>
        <authorList>
            <consortium name="The Broad Institute Genomics Platform"/>
            <consortium name="The Broad Institute Genome Sequencing Center for Infectious Disease"/>
            <person name="Wu L."/>
            <person name="Ma J."/>
        </authorList>
    </citation>
    <scope>NUCLEOTIDE SEQUENCE [LARGE SCALE GENOMIC DNA]</scope>
    <source>
        <strain evidence="15">NBRC 105830</strain>
    </source>
</reference>
<keyword evidence="4" id="KW-0963">Cytoplasm</keyword>
<comment type="subcellular location">
    <subcellularLocation>
        <location evidence="1">Cytoplasm</location>
    </subcellularLocation>
</comment>
<evidence type="ECO:0000256" key="3">
    <source>
        <dbReference type="ARBA" id="ARBA00012584"/>
    </source>
</evidence>
<accession>A0ABQ6HP99</accession>
<dbReference type="InterPro" id="IPR017945">
    <property type="entry name" value="DHBP_synth_RibB-like_a/b_dom"/>
</dbReference>
<dbReference type="InterPro" id="IPR050156">
    <property type="entry name" value="TC-AMP_synthase_SUA5"/>
</dbReference>
<keyword evidence="7" id="KW-0548">Nucleotidyltransferase</keyword>
<evidence type="ECO:0000256" key="12">
    <source>
        <dbReference type="SAM" id="MobiDB-lite"/>
    </source>
</evidence>
<evidence type="ECO:0000256" key="7">
    <source>
        <dbReference type="ARBA" id="ARBA00022695"/>
    </source>
</evidence>
<evidence type="ECO:0000256" key="8">
    <source>
        <dbReference type="ARBA" id="ARBA00022741"/>
    </source>
</evidence>
<dbReference type="InterPro" id="IPR006070">
    <property type="entry name" value="Sua5-like_dom"/>
</dbReference>
<comment type="catalytic activity">
    <reaction evidence="11">
        <text>L-threonine + hydrogencarbonate + ATP = L-threonylcarbamoyladenylate + diphosphate + H2O</text>
        <dbReference type="Rhea" id="RHEA:36407"/>
        <dbReference type="ChEBI" id="CHEBI:15377"/>
        <dbReference type="ChEBI" id="CHEBI:17544"/>
        <dbReference type="ChEBI" id="CHEBI:30616"/>
        <dbReference type="ChEBI" id="CHEBI:33019"/>
        <dbReference type="ChEBI" id="CHEBI:57926"/>
        <dbReference type="ChEBI" id="CHEBI:73682"/>
        <dbReference type="EC" id="2.7.7.87"/>
    </reaction>
</comment>
<dbReference type="EC" id="2.7.7.87" evidence="3"/>
<dbReference type="Pfam" id="PF01300">
    <property type="entry name" value="Sua5_yciO_yrdC"/>
    <property type="match status" value="1"/>
</dbReference>
<keyword evidence="15" id="KW-1185">Reference proteome</keyword>
<comment type="caution">
    <text evidence="14">The sequence shown here is derived from an EMBL/GenBank/DDBJ whole genome shotgun (WGS) entry which is preliminary data.</text>
</comment>
<protein>
    <recommendedName>
        <fullName evidence="10">L-threonylcarbamoyladenylate synthase</fullName>
        <ecNumber evidence="3">2.7.7.87</ecNumber>
    </recommendedName>
    <alternativeName>
        <fullName evidence="10">L-threonylcarbamoyladenylate synthase</fullName>
    </alternativeName>
</protein>
<sequence>MADAVADVLADAVPDVVADEGLSVPTTRLTGMSERIDCTSPEGRAAGVAAAVAAVRAGEVVVLPTDTVYGIGADAFSPEAVTRTLAAKGRDRDMPPPVLIPSARTVDGLATSVPTYARDLMEQFWPGPLTLVLLAQPSLMWDLGETNGTVALRIPQDEIALAVLTEVGPMAVTSANRSGEPAAVTIEQAQEQLGDAVAVYLDGGPSVGGWPRPSSTAPRTCRGCCAPARSPRRTCSGCSATWRSAPTRTSRPEVGRCASTCSSSSSLRRPPSRPPRWCGRSRSGSVR</sequence>
<keyword evidence="6" id="KW-0819">tRNA processing</keyword>
<evidence type="ECO:0000313" key="15">
    <source>
        <dbReference type="Proteomes" id="UP001157109"/>
    </source>
</evidence>
<evidence type="ECO:0000256" key="1">
    <source>
        <dbReference type="ARBA" id="ARBA00004496"/>
    </source>
</evidence>
<name>A0ABQ6HP99_9MICO</name>
<evidence type="ECO:0000256" key="2">
    <source>
        <dbReference type="ARBA" id="ARBA00007663"/>
    </source>
</evidence>
<evidence type="ECO:0000256" key="4">
    <source>
        <dbReference type="ARBA" id="ARBA00022490"/>
    </source>
</evidence>
<comment type="similarity">
    <text evidence="2">Belongs to the SUA5 family.</text>
</comment>
<feature type="compositionally biased region" description="Low complexity" evidence="12">
    <location>
        <begin position="255"/>
        <end position="287"/>
    </location>
</feature>
<organism evidence="14 15">
    <name type="scientific">Arsenicicoccus piscis</name>
    <dbReference type="NCBI Taxonomy" id="673954"/>
    <lineage>
        <taxon>Bacteria</taxon>
        <taxon>Bacillati</taxon>
        <taxon>Actinomycetota</taxon>
        <taxon>Actinomycetes</taxon>
        <taxon>Micrococcales</taxon>
        <taxon>Intrasporangiaceae</taxon>
        <taxon>Arsenicicoccus</taxon>
    </lineage>
</organism>
<keyword evidence="9" id="KW-0067">ATP-binding</keyword>
<evidence type="ECO:0000256" key="6">
    <source>
        <dbReference type="ARBA" id="ARBA00022694"/>
    </source>
</evidence>
<evidence type="ECO:0000256" key="10">
    <source>
        <dbReference type="ARBA" id="ARBA00029774"/>
    </source>
</evidence>
<keyword evidence="8" id="KW-0547">Nucleotide-binding</keyword>
<gene>
    <name evidence="14" type="ORF">GCM10025862_23120</name>
</gene>
<evidence type="ECO:0000256" key="5">
    <source>
        <dbReference type="ARBA" id="ARBA00022679"/>
    </source>
</evidence>
<evidence type="ECO:0000259" key="13">
    <source>
        <dbReference type="PROSITE" id="PS51163"/>
    </source>
</evidence>
<evidence type="ECO:0000256" key="11">
    <source>
        <dbReference type="ARBA" id="ARBA00048366"/>
    </source>
</evidence>
<dbReference type="PANTHER" id="PTHR17490">
    <property type="entry name" value="SUA5"/>
    <property type="match status" value="1"/>
</dbReference>
<evidence type="ECO:0000256" key="9">
    <source>
        <dbReference type="ARBA" id="ARBA00022840"/>
    </source>
</evidence>
<dbReference type="Proteomes" id="UP001157109">
    <property type="component" value="Unassembled WGS sequence"/>
</dbReference>
<dbReference type="NCBIfam" id="TIGR00057">
    <property type="entry name" value="L-threonylcarbamoyladenylate synthase"/>
    <property type="match status" value="1"/>
</dbReference>
<feature type="region of interest" description="Disordered" evidence="12">
    <location>
        <begin position="244"/>
        <end position="287"/>
    </location>
</feature>
<dbReference type="SUPFAM" id="SSF55821">
    <property type="entry name" value="YrdC/RibB"/>
    <property type="match status" value="1"/>
</dbReference>
<proteinExistence type="inferred from homology"/>
<dbReference type="PANTHER" id="PTHR17490:SF16">
    <property type="entry name" value="THREONYLCARBAMOYL-AMP SYNTHASE"/>
    <property type="match status" value="1"/>
</dbReference>
<dbReference type="Gene3D" id="3.90.870.10">
    <property type="entry name" value="DHBP synthase"/>
    <property type="match status" value="1"/>
</dbReference>